<dbReference type="Gene3D" id="3.40.50.2300">
    <property type="match status" value="1"/>
</dbReference>
<dbReference type="RefSeq" id="WP_020211806.1">
    <property type="nucleotide sequence ID" value="NZ_JRLX01000011.1"/>
</dbReference>
<dbReference type="PROSITE" id="PS50110">
    <property type="entry name" value="RESPONSE_REGULATORY"/>
    <property type="match status" value="1"/>
</dbReference>
<gene>
    <name evidence="3" type="ORF">Q765_11580</name>
</gene>
<dbReference type="PANTHER" id="PTHR44520">
    <property type="entry name" value="RESPONSE REGULATOR RCP1-RELATED"/>
    <property type="match status" value="1"/>
</dbReference>
<feature type="modified residue" description="4-aspartylphosphate" evidence="1">
    <location>
        <position position="61"/>
    </location>
</feature>
<dbReference type="EMBL" id="JRLX01000011">
    <property type="protein sequence ID" value="KGO86216.1"/>
    <property type="molecule type" value="Genomic_DNA"/>
</dbReference>
<sequence>MHQTYKTIFLVDDDPDDQLLFSEALYEADATVLCRTATDGIDALVKLNSDFTVMPDFVFMDVNMPRMNGIDCLKEMQQNPVLKDIPVIMYSTSCSPAYQKECFNNGAVYYMEKPNDFAQLCNALKSIVTQGIPQVKTTCNHTL</sequence>
<evidence type="ECO:0000313" key="4">
    <source>
        <dbReference type="Proteomes" id="UP000030152"/>
    </source>
</evidence>
<dbReference type="Pfam" id="PF00072">
    <property type="entry name" value="Response_reg"/>
    <property type="match status" value="1"/>
</dbReference>
<dbReference type="SUPFAM" id="SSF52172">
    <property type="entry name" value="CheY-like"/>
    <property type="match status" value="1"/>
</dbReference>
<keyword evidence="1" id="KW-0597">Phosphoprotein</keyword>
<evidence type="ECO:0000259" key="2">
    <source>
        <dbReference type="PROSITE" id="PS50110"/>
    </source>
</evidence>
<dbReference type="GO" id="GO:0000160">
    <property type="term" value="P:phosphorelay signal transduction system"/>
    <property type="evidence" value="ECO:0007669"/>
    <property type="project" value="InterPro"/>
</dbReference>
<evidence type="ECO:0000256" key="1">
    <source>
        <dbReference type="PROSITE-ProRule" id="PRU00169"/>
    </source>
</evidence>
<dbReference type="STRING" id="1121895.GCA_000378485_00679"/>
<dbReference type="InterPro" id="IPR052893">
    <property type="entry name" value="TCS_response_regulator"/>
</dbReference>
<name>A0A0A2M3R1_9FLAO</name>
<dbReference type="eggNOG" id="COG0745">
    <property type="taxonomic scope" value="Bacteria"/>
</dbReference>
<organism evidence="3 4">
    <name type="scientific">Flavobacterium rivuli WB 3.3-2 = DSM 21788</name>
    <dbReference type="NCBI Taxonomy" id="1121895"/>
    <lineage>
        <taxon>Bacteria</taxon>
        <taxon>Pseudomonadati</taxon>
        <taxon>Bacteroidota</taxon>
        <taxon>Flavobacteriia</taxon>
        <taxon>Flavobacteriales</taxon>
        <taxon>Flavobacteriaceae</taxon>
        <taxon>Flavobacterium</taxon>
    </lineage>
</organism>
<dbReference type="PANTHER" id="PTHR44520:SF2">
    <property type="entry name" value="RESPONSE REGULATOR RCP1"/>
    <property type="match status" value="1"/>
</dbReference>
<dbReference type="SMART" id="SM00448">
    <property type="entry name" value="REC"/>
    <property type="match status" value="1"/>
</dbReference>
<protein>
    <recommendedName>
        <fullName evidence="2">Response regulatory domain-containing protein</fullName>
    </recommendedName>
</protein>
<dbReference type="InterPro" id="IPR011006">
    <property type="entry name" value="CheY-like_superfamily"/>
</dbReference>
<dbReference type="AlphaFoldDB" id="A0A0A2M3R1"/>
<reference evidence="3 4" key="1">
    <citation type="submission" date="2013-09" db="EMBL/GenBank/DDBJ databases">
        <authorList>
            <person name="Zeng Z."/>
            <person name="Chen C."/>
        </authorList>
    </citation>
    <scope>NUCLEOTIDE SEQUENCE [LARGE SCALE GENOMIC DNA]</scope>
    <source>
        <strain evidence="3 4">WB 3.3-2</strain>
    </source>
</reference>
<keyword evidence="4" id="KW-1185">Reference proteome</keyword>
<comment type="caution">
    <text evidence="3">The sequence shown here is derived from an EMBL/GenBank/DDBJ whole genome shotgun (WGS) entry which is preliminary data.</text>
</comment>
<dbReference type="InterPro" id="IPR001789">
    <property type="entry name" value="Sig_transdc_resp-reg_receiver"/>
</dbReference>
<accession>A0A0A2M3R1</accession>
<evidence type="ECO:0000313" key="3">
    <source>
        <dbReference type="EMBL" id="KGO86216.1"/>
    </source>
</evidence>
<dbReference type="Proteomes" id="UP000030152">
    <property type="component" value="Unassembled WGS sequence"/>
</dbReference>
<proteinExistence type="predicted"/>
<feature type="domain" description="Response regulatory" evidence="2">
    <location>
        <begin position="7"/>
        <end position="128"/>
    </location>
</feature>